<dbReference type="InterPro" id="IPR007791">
    <property type="entry name" value="DjlA_N"/>
</dbReference>
<dbReference type="SUPFAM" id="SSF53474">
    <property type="entry name" value="alpha/beta-Hydrolases"/>
    <property type="match status" value="1"/>
</dbReference>
<dbReference type="Pfam" id="PF11339">
    <property type="entry name" value="DUF3141"/>
    <property type="match status" value="1"/>
</dbReference>
<dbReference type="InterPro" id="IPR029058">
    <property type="entry name" value="AB_hydrolase_fold"/>
</dbReference>
<dbReference type="Pfam" id="PF05099">
    <property type="entry name" value="TerB"/>
    <property type="match status" value="1"/>
</dbReference>
<dbReference type="PANTHER" id="PTHR36837:SF2">
    <property type="entry name" value="POLY(3-HYDROXYALKANOATE) POLYMERASE SUBUNIT PHAC"/>
    <property type="match status" value="1"/>
</dbReference>
<evidence type="ECO:0000313" key="2">
    <source>
        <dbReference type="EMBL" id="ETR72999.1"/>
    </source>
</evidence>
<dbReference type="AlphaFoldDB" id="A0A1V1PDM2"/>
<dbReference type="InterPro" id="IPR024501">
    <property type="entry name" value="DUF3141"/>
</dbReference>
<sequence>MSADRPDITGPLVLAGSPLSYWAGVDGSNPMRYRGGLCGGVWLSSFFSDLGNGTFDGANLVLNMELLNPANTIWTKQYNLYRKIDTEESRYLNFEKWWGGFFCMTSEEIHFIVDSLFVGNKLEQGMKMEDDREIDLKNLDDPVVVFASQGDNITPPQQALNWIVKVYGSIDEIKRRQQVMVYMVHKKIGHLGIFVASSVAKKEHKEIIGSMDMIDYLEPGLYEMVIEPGNNEMVMAENRVRFEERSFDDIMKLDDGMEDELDFEPVAFLSEVNDSIYQAFFSPLVRMTTTEFTAEFLRQLHPLRVQRYPISDINPMMLPIATMANMVRKYRKTASNDNLFVEFEKLMSKGIEDCLNFYRDMRDLSQESVFKAIYGSPIVKLFFNKDVPEEVQAEIKRQKEQQQTQSLLEDEDVWLNRMTEGGFPEGVTRIMLAVASADHIVDKAEYIVSESIIRAHPILKKIRSADFKKMVKEQSRMLQTDQELAIDTLVNLLKSPEERSEAFEIAQKVAMADMVLADEEKVLLDKIMKTLGVEDKKQ</sequence>
<accession>A0A1V1PDM2</accession>
<name>A0A1V1PDM2_9BACT</name>
<dbReference type="InterPro" id="IPR051321">
    <property type="entry name" value="PHA/PHB_synthase"/>
</dbReference>
<feature type="domain" description="Co-chaperone DjlA N-terminal" evidence="1">
    <location>
        <begin position="430"/>
        <end position="536"/>
    </location>
</feature>
<comment type="caution">
    <text evidence="2">The sequence shown here is derived from an EMBL/GenBank/DDBJ whole genome shotgun (WGS) entry which is preliminary data.</text>
</comment>
<dbReference type="CDD" id="cd07177">
    <property type="entry name" value="terB_like"/>
    <property type="match status" value="1"/>
</dbReference>
<gene>
    <name evidence="2" type="ORF">OMM_01272</name>
</gene>
<evidence type="ECO:0000313" key="3">
    <source>
        <dbReference type="Proteomes" id="UP000189670"/>
    </source>
</evidence>
<dbReference type="SUPFAM" id="SSF158682">
    <property type="entry name" value="TerB-like"/>
    <property type="match status" value="1"/>
</dbReference>
<dbReference type="PANTHER" id="PTHR36837">
    <property type="entry name" value="POLY(3-HYDROXYALKANOATE) POLYMERASE SUBUNIT PHAC"/>
    <property type="match status" value="1"/>
</dbReference>
<dbReference type="EMBL" id="ATBP01000095">
    <property type="protein sequence ID" value="ETR72999.1"/>
    <property type="molecule type" value="Genomic_DNA"/>
</dbReference>
<proteinExistence type="predicted"/>
<dbReference type="InterPro" id="IPR029024">
    <property type="entry name" value="TerB-like"/>
</dbReference>
<dbReference type="Gene3D" id="1.10.3680.10">
    <property type="entry name" value="TerB-like"/>
    <property type="match status" value="1"/>
</dbReference>
<dbReference type="Proteomes" id="UP000189670">
    <property type="component" value="Unassembled WGS sequence"/>
</dbReference>
<organism evidence="2 3">
    <name type="scientific">Candidatus Magnetoglobus multicellularis str. Araruama</name>
    <dbReference type="NCBI Taxonomy" id="890399"/>
    <lineage>
        <taxon>Bacteria</taxon>
        <taxon>Pseudomonadati</taxon>
        <taxon>Thermodesulfobacteriota</taxon>
        <taxon>Desulfobacteria</taxon>
        <taxon>Desulfobacterales</taxon>
        <taxon>Desulfobacteraceae</taxon>
        <taxon>Candidatus Magnetoglobus</taxon>
    </lineage>
</organism>
<reference evidence="3" key="1">
    <citation type="submission" date="2012-11" db="EMBL/GenBank/DDBJ databases">
        <authorList>
            <person name="Lucero-Rivera Y.E."/>
            <person name="Tovar-Ramirez D."/>
        </authorList>
    </citation>
    <scope>NUCLEOTIDE SEQUENCE [LARGE SCALE GENOMIC DNA]</scope>
    <source>
        <strain evidence="3">Araruama</strain>
    </source>
</reference>
<protein>
    <submittedName>
        <fullName evidence="2">Poly(3-hydroxyalkanoate) synthetase</fullName>
    </submittedName>
</protein>
<evidence type="ECO:0000259" key="1">
    <source>
        <dbReference type="Pfam" id="PF05099"/>
    </source>
</evidence>